<dbReference type="SUPFAM" id="SSF53474">
    <property type="entry name" value="alpha/beta-Hydrolases"/>
    <property type="match status" value="1"/>
</dbReference>
<dbReference type="InterPro" id="IPR053145">
    <property type="entry name" value="AB_hydrolase_Est10"/>
</dbReference>
<name>A0A117MFA4_9EURY</name>
<dbReference type="PANTHER" id="PTHR43265">
    <property type="entry name" value="ESTERASE ESTD"/>
    <property type="match status" value="1"/>
</dbReference>
<dbReference type="InterPro" id="IPR029058">
    <property type="entry name" value="AB_hydrolase_fold"/>
</dbReference>
<evidence type="ECO:0000313" key="3">
    <source>
        <dbReference type="Proteomes" id="UP000054598"/>
    </source>
</evidence>
<accession>A0A117MFA4</accession>
<dbReference type="PATRIC" id="fig|2198.3.peg.1126"/>
<dbReference type="Proteomes" id="UP000054598">
    <property type="component" value="Unassembled WGS sequence"/>
</dbReference>
<evidence type="ECO:0000259" key="1">
    <source>
        <dbReference type="Pfam" id="PF12697"/>
    </source>
</evidence>
<protein>
    <recommendedName>
        <fullName evidence="1">AB hydrolase-1 domain-containing protein</fullName>
    </recommendedName>
</protein>
<dbReference type="InterPro" id="IPR000073">
    <property type="entry name" value="AB_hydrolase_1"/>
</dbReference>
<evidence type="ECO:0000313" key="2">
    <source>
        <dbReference type="EMBL" id="KUL00870.1"/>
    </source>
</evidence>
<dbReference type="GO" id="GO:0052689">
    <property type="term" value="F:carboxylic ester hydrolase activity"/>
    <property type="evidence" value="ECO:0007669"/>
    <property type="project" value="TreeGrafter"/>
</dbReference>
<dbReference type="Pfam" id="PF12697">
    <property type="entry name" value="Abhydrolase_6"/>
    <property type="match status" value="1"/>
</dbReference>
<dbReference type="AlphaFoldDB" id="A0A117MFA4"/>
<gene>
    <name evidence="2" type="ORF">XE10_1242</name>
</gene>
<organism evidence="2 3">
    <name type="scientific">Methanoculleus marisnigri</name>
    <dbReference type="NCBI Taxonomy" id="2198"/>
    <lineage>
        <taxon>Archaea</taxon>
        <taxon>Methanobacteriati</taxon>
        <taxon>Methanobacteriota</taxon>
        <taxon>Stenosarchaea group</taxon>
        <taxon>Methanomicrobia</taxon>
        <taxon>Methanomicrobiales</taxon>
        <taxon>Methanomicrobiaceae</taxon>
        <taxon>Methanoculleus</taxon>
    </lineage>
</organism>
<feature type="domain" description="AB hydrolase-1" evidence="1">
    <location>
        <begin position="33"/>
        <end position="297"/>
    </location>
</feature>
<proteinExistence type="predicted"/>
<dbReference type="EMBL" id="LGHE01000138">
    <property type="protein sequence ID" value="KUL00870.1"/>
    <property type="molecule type" value="Genomic_DNA"/>
</dbReference>
<reference evidence="3" key="1">
    <citation type="journal article" date="2015" name="MBio">
        <title>Genome-Resolved Metagenomic Analysis Reveals Roles for Candidate Phyla and Other Microbial Community Members in Biogeochemical Transformations in Oil Reservoirs.</title>
        <authorList>
            <person name="Hu P."/>
            <person name="Tom L."/>
            <person name="Singh A."/>
            <person name="Thomas B.C."/>
            <person name="Baker B.J."/>
            <person name="Piceno Y.M."/>
            <person name="Andersen G.L."/>
            <person name="Banfield J.F."/>
        </authorList>
    </citation>
    <scope>NUCLEOTIDE SEQUENCE [LARGE SCALE GENOMIC DNA]</scope>
</reference>
<comment type="caution">
    <text evidence="2">The sequence shown here is derived from an EMBL/GenBank/DDBJ whole genome shotgun (WGS) entry which is preliminary data.</text>
</comment>
<dbReference type="Gene3D" id="3.40.50.1820">
    <property type="entry name" value="alpha/beta hydrolase"/>
    <property type="match status" value="1"/>
</dbReference>
<dbReference type="PANTHER" id="PTHR43265:SF1">
    <property type="entry name" value="ESTERASE ESTD"/>
    <property type="match status" value="1"/>
</dbReference>
<sequence>MTLISEEVTWDVDGISVRGTLTRPVGMGPHPGIVFVAGSGPTDRDWCSPLLSGTNCSGRLMAEALTREGFMTLRYDKRASGPHAQENARRLVGKISMQSHLDELIGAVDTLRSDGDVDPARLFVLTSSEGAIHALHYQLQATDRRFAGLVLTGAPGRSIGQVARSQILAQTANLENGDLLMNEYDAAIAAFMADEPVTPDPSLPEGMRGLLLSLTAPVNLPFSRELWSSDPAALIAKVTEPVLVVIGKKDIQADWQADGGALESAAARGGNVTFAYPPDADHVLKHEEKPRDALVAADVGARYNSEGRGLDPEALGVIVDWLSGQGRR</sequence>